<keyword evidence="1" id="KW-0614">Plasmid</keyword>
<reference evidence="1" key="1">
    <citation type="submission" date="2009-02" db="EMBL/GenBank/DDBJ databases">
        <title>pGS5 a novel rolling-circle plasmid from the hyperthermophilic euryarchaeon Archaeoglobus profundus.</title>
        <authorList>
            <person name="Erauso G.L."/>
            <person name="Fouqueau T."/>
            <person name="Vincentelli R."/>
        </authorList>
    </citation>
    <scope>NUCLEOTIDE SEQUENCE</scope>
    <source>
        <strain evidence="1">AV18</strain>
        <plasmid evidence="1">pGS5</plasmid>
    </source>
</reference>
<organism evidence="1">
    <name type="scientific">Archaeoglobus profundus</name>
    <dbReference type="NCBI Taxonomy" id="84156"/>
    <lineage>
        <taxon>Archaea</taxon>
        <taxon>Methanobacteriati</taxon>
        <taxon>Methanobacteriota</taxon>
        <taxon>Archaeoglobi</taxon>
        <taxon>Archaeoglobales</taxon>
        <taxon>Archaeoglobaceae</taxon>
        <taxon>Archaeoglobus</taxon>
    </lineage>
</organism>
<sequence length="197" mass="23108">MSKECSHQEAVREVVRTLKEYGYIVKTEAWASTILGHRDCYIDSSGDFDVERWYRDFKFNVANMFLGRHSPWISIHNPNFQTRLDVVGLYYADCEELSLYSFFARTDPFEVAKRTILVEVEHRHSLEEAIKRIKDYPAGRKVILWTGGEIGGVLEEIPIVVAKKYEGDCYISLEFTDILEEHIREIKGKNRHKWLPF</sequence>
<protein>
    <submittedName>
        <fullName evidence="1">Uncharacterized protein</fullName>
    </submittedName>
</protein>
<geneLocation type="plasmid" evidence="1">
    <name>pGS5</name>
</geneLocation>
<dbReference type="RefSeq" id="WP_012766396.1">
    <property type="nucleotide sequence ID" value="NC_012890.1"/>
</dbReference>
<dbReference type="EMBL" id="FJ707368">
    <property type="protein sequence ID" value="ACS26259.1"/>
    <property type="molecule type" value="Genomic_DNA"/>
</dbReference>
<dbReference type="GeneID" id="8740557"/>
<evidence type="ECO:0000313" key="1">
    <source>
        <dbReference type="EMBL" id="ACS26259.1"/>
    </source>
</evidence>
<proteinExistence type="predicted"/>
<name>C6GAC0_ARCPR</name>
<accession>C6GAC0</accession>
<dbReference type="AlphaFoldDB" id="C6GAC0"/>